<feature type="non-terminal residue" evidence="1">
    <location>
        <position position="347"/>
    </location>
</feature>
<proteinExistence type="predicted"/>
<gene>
    <name evidence="1" type="ORF">COY32_01160</name>
</gene>
<evidence type="ECO:0000313" key="1">
    <source>
        <dbReference type="EMBL" id="PIZ47717.1"/>
    </source>
</evidence>
<dbReference type="EMBL" id="PFNL01000030">
    <property type="protein sequence ID" value="PIZ47717.1"/>
    <property type="molecule type" value="Genomic_DNA"/>
</dbReference>
<dbReference type="Proteomes" id="UP000228920">
    <property type="component" value="Unassembled WGS sequence"/>
</dbReference>
<protein>
    <submittedName>
        <fullName evidence="1">Uncharacterized protein</fullName>
    </submittedName>
</protein>
<sequence>AHVIEAITHIESVSDKLPVTITSIQTARMMIASGDYIREHVLPITKDPQGFSEIADSMEEYGEKMKAETPKEFQAEFEKPPSDEEMFTWLLGKEAYTRLYSSYHRIHKIDPNNAMHHDEFTDYLQRRFGEILTQYPSERTTHGLEQAALSREKDVMSALHKRGKRELVTKLFARTSQERRDDLTKKKADNKPLSITEKWELMLLNAASDEKLQKKLVESIKERVGFDEAMADLTALRENQKEHGKNLTMIKQKENELITKLYDQVSLFPHEEESATPRTGLIRRTLNCFAKTQLLTELIQDTNIPVYLASIPGHVFCVVEFSDGTPCTFDANGFGIEPESPGYPNFF</sequence>
<reference evidence="2" key="1">
    <citation type="submission" date="2017-09" db="EMBL/GenBank/DDBJ databases">
        <title>Depth-based differentiation of microbial function through sediment-hosted aquifers and enrichment of novel symbionts in the deep terrestrial subsurface.</title>
        <authorList>
            <person name="Probst A.J."/>
            <person name="Ladd B."/>
            <person name="Jarett J.K."/>
            <person name="Geller-Mcgrath D.E."/>
            <person name="Sieber C.M.K."/>
            <person name="Emerson J.B."/>
            <person name="Anantharaman K."/>
            <person name="Thomas B.C."/>
            <person name="Malmstrom R."/>
            <person name="Stieglmeier M."/>
            <person name="Klingl A."/>
            <person name="Woyke T."/>
            <person name="Ryan C.M."/>
            <person name="Banfield J.F."/>
        </authorList>
    </citation>
    <scope>NUCLEOTIDE SEQUENCE [LARGE SCALE GENOMIC DNA]</scope>
</reference>
<accession>A0A2M7TLZ4</accession>
<organism evidence="1 2">
    <name type="scientific">candidate division WWE3 bacterium CG_4_10_14_0_2_um_filter_41_14</name>
    <dbReference type="NCBI Taxonomy" id="1975072"/>
    <lineage>
        <taxon>Bacteria</taxon>
        <taxon>Katanobacteria</taxon>
    </lineage>
</organism>
<name>A0A2M7TLZ4_UNCKA</name>
<comment type="caution">
    <text evidence="1">The sequence shown here is derived from an EMBL/GenBank/DDBJ whole genome shotgun (WGS) entry which is preliminary data.</text>
</comment>
<evidence type="ECO:0000313" key="2">
    <source>
        <dbReference type="Proteomes" id="UP000228920"/>
    </source>
</evidence>
<dbReference type="AlphaFoldDB" id="A0A2M7TLZ4"/>
<feature type="non-terminal residue" evidence="1">
    <location>
        <position position="1"/>
    </location>
</feature>